<feature type="domain" description="VOC" evidence="1">
    <location>
        <begin position="1"/>
        <end position="113"/>
    </location>
</feature>
<evidence type="ECO:0000313" key="2">
    <source>
        <dbReference type="EMBL" id="AGZ41362.1"/>
    </source>
</evidence>
<dbReference type="CDD" id="cd06587">
    <property type="entry name" value="VOC"/>
    <property type="match status" value="1"/>
</dbReference>
<sequence length="127" mass="13764">MRLVMVLDCVDADALAGFWTAALGYERHRFEVPYVRLSDPGGRWPDLLLQQVPEAKAGKNRMHLDLQVRDVDAEVGRLVAAGARVVDPAHDDDGFLTAVLADPQGNEFCVIRPAEDSPAGRAVSASP</sequence>
<keyword evidence="2" id="KW-0223">Dioxygenase</keyword>
<dbReference type="EMBL" id="CP006272">
    <property type="protein sequence ID" value="AGZ41362.1"/>
    <property type="molecule type" value="Genomic_DNA"/>
</dbReference>
<dbReference type="AlphaFoldDB" id="U5VX43"/>
<dbReference type="KEGG" id="afs:AFR_15400"/>
<keyword evidence="2" id="KW-0560">Oxidoreductase</keyword>
<accession>U5VX43</accession>
<dbReference type="RefSeq" id="WP_023361421.1">
    <property type="nucleotide sequence ID" value="NC_022657.1"/>
</dbReference>
<protein>
    <submittedName>
        <fullName evidence="2">Glyoxalase/bleomycin resistance protein/dioxygenase</fullName>
    </submittedName>
</protein>
<organism evidence="2 3">
    <name type="scientific">Actinoplanes friuliensis DSM 7358</name>
    <dbReference type="NCBI Taxonomy" id="1246995"/>
    <lineage>
        <taxon>Bacteria</taxon>
        <taxon>Bacillati</taxon>
        <taxon>Actinomycetota</taxon>
        <taxon>Actinomycetes</taxon>
        <taxon>Micromonosporales</taxon>
        <taxon>Micromonosporaceae</taxon>
        <taxon>Actinoplanes</taxon>
    </lineage>
</organism>
<dbReference type="SUPFAM" id="SSF54593">
    <property type="entry name" value="Glyoxalase/Bleomycin resistance protein/Dihydroxybiphenyl dioxygenase"/>
    <property type="match status" value="1"/>
</dbReference>
<dbReference type="PROSITE" id="PS51819">
    <property type="entry name" value="VOC"/>
    <property type="match status" value="1"/>
</dbReference>
<reference evidence="2 3" key="1">
    <citation type="journal article" date="2014" name="J. Biotechnol.">
        <title>Complete genome sequence of the actinobacterium Actinoplanes friuliensis HAG 010964, producer of the lipopeptide antibiotic friulimycin.</title>
        <authorList>
            <person name="Ruckert C."/>
            <person name="Szczepanowski R."/>
            <person name="Albersmeier A."/>
            <person name="Goesmann A."/>
            <person name="Fischer N."/>
            <person name="Steinkamper A."/>
            <person name="Puhler A."/>
            <person name="Biener R."/>
            <person name="Schwartz D."/>
            <person name="Kalinowski J."/>
        </authorList>
    </citation>
    <scope>NUCLEOTIDE SEQUENCE [LARGE SCALE GENOMIC DNA]</scope>
    <source>
        <strain evidence="2 3">DSM 7358</strain>
    </source>
</reference>
<proteinExistence type="predicted"/>
<evidence type="ECO:0000259" key="1">
    <source>
        <dbReference type="PROSITE" id="PS51819"/>
    </source>
</evidence>
<dbReference type="PANTHER" id="PTHR35908">
    <property type="entry name" value="HYPOTHETICAL FUSION PROTEIN"/>
    <property type="match status" value="1"/>
</dbReference>
<dbReference type="Gene3D" id="3.10.180.10">
    <property type="entry name" value="2,3-Dihydroxybiphenyl 1,2-Dioxygenase, domain 1"/>
    <property type="match status" value="1"/>
</dbReference>
<dbReference type="InterPro" id="IPR037523">
    <property type="entry name" value="VOC_core"/>
</dbReference>
<name>U5VX43_9ACTN</name>
<dbReference type="GO" id="GO:0051213">
    <property type="term" value="F:dioxygenase activity"/>
    <property type="evidence" value="ECO:0007669"/>
    <property type="project" value="UniProtKB-KW"/>
</dbReference>
<dbReference type="STRING" id="1246995.AFR_15400"/>
<evidence type="ECO:0000313" key="3">
    <source>
        <dbReference type="Proteomes" id="UP000017746"/>
    </source>
</evidence>
<dbReference type="eggNOG" id="COG0346">
    <property type="taxonomic scope" value="Bacteria"/>
</dbReference>
<dbReference type="InterPro" id="IPR041581">
    <property type="entry name" value="Glyoxalase_6"/>
</dbReference>
<dbReference type="OrthoDB" id="3212826at2"/>
<gene>
    <name evidence="2" type="ORF">AFR_15400</name>
</gene>
<dbReference type="Proteomes" id="UP000017746">
    <property type="component" value="Chromosome"/>
</dbReference>
<dbReference type="Pfam" id="PF18029">
    <property type="entry name" value="Glyoxalase_6"/>
    <property type="match status" value="1"/>
</dbReference>
<dbReference type="InterPro" id="IPR029068">
    <property type="entry name" value="Glyas_Bleomycin-R_OHBP_Dase"/>
</dbReference>
<dbReference type="HOGENOM" id="CLU_108054_3_1_11"/>
<dbReference type="PANTHER" id="PTHR35908:SF1">
    <property type="entry name" value="CONSERVED PROTEIN"/>
    <property type="match status" value="1"/>
</dbReference>
<keyword evidence="3" id="KW-1185">Reference proteome</keyword>